<accession>A0A6L9SSG4</accession>
<reference evidence="1 2" key="1">
    <citation type="submission" date="2019-10" db="EMBL/GenBank/DDBJ databases">
        <title>Bifidobacterium from non-human primates.</title>
        <authorList>
            <person name="Modesto M."/>
        </authorList>
    </citation>
    <scope>NUCLEOTIDE SEQUENCE [LARGE SCALE GENOMIC DNA]</scope>
    <source>
        <strain evidence="1 2">SMA15</strain>
    </source>
</reference>
<sequence length="272" mass="30428">MTRTQGHSPKDISGLWMRLRKDNKTYDVRYLNHNVRRAWALRQTSAGTAWSIAARGNEYEDLLRSMRATLDGKDIDHAWILIPEYAYADMHFMVHIPEAMDAKRVGDLDGLTSMDEGWRLQGADEYYSAKQYPKPYATSEVQADATIEAAYEATWADYEPSAEELDEYYNSLADDFAEPEADTMEIPEVPPTPTGTAVSYATLPTMMRAKDLPQFAGLGSIRAFRSQGRKVAYVAASKGVCVIAYRDRYTPGTDKSLEAEIATHVAKLGFAA</sequence>
<name>A0A6L9SSG4_9BIFI</name>
<evidence type="ECO:0000313" key="1">
    <source>
        <dbReference type="EMBL" id="NEG55448.1"/>
    </source>
</evidence>
<gene>
    <name evidence="1" type="ORF">GFD21_06640</name>
</gene>
<dbReference type="AlphaFoldDB" id="A0A6L9SSG4"/>
<dbReference type="RefSeq" id="WP_163197173.1">
    <property type="nucleotide sequence ID" value="NZ_WHZV01000005.1"/>
</dbReference>
<proteinExistence type="predicted"/>
<evidence type="ECO:0000313" key="2">
    <source>
        <dbReference type="Proteomes" id="UP000483293"/>
    </source>
</evidence>
<organism evidence="1 2">
    <name type="scientific">Bifidobacterium platyrrhinorum</name>
    <dbReference type="NCBI Taxonomy" id="2661628"/>
    <lineage>
        <taxon>Bacteria</taxon>
        <taxon>Bacillati</taxon>
        <taxon>Actinomycetota</taxon>
        <taxon>Actinomycetes</taxon>
        <taxon>Bifidobacteriales</taxon>
        <taxon>Bifidobacteriaceae</taxon>
        <taxon>Bifidobacterium</taxon>
    </lineage>
</organism>
<dbReference type="Proteomes" id="UP000483293">
    <property type="component" value="Unassembled WGS sequence"/>
</dbReference>
<dbReference type="EMBL" id="WHZV01000005">
    <property type="protein sequence ID" value="NEG55448.1"/>
    <property type="molecule type" value="Genomic_DNA"/>
</dbReference>
<keyword evidence="2" id="KW-1185">Reference proteome</keyword>
<protein>
    <submittedName>
        <fullName evidence="1">Uncharacterized protein</fullName>
    </submittedName>
</protein>
<comment type="caution">
    <text evidence="1">The sequence shown here is derived from an EMBL/GenBank/DDBJ whole genome shotgun (WGS) entry which is preliminary data.</text>
</comment>